<keyword evidence="2" id="KW-1185">Reference proteome</keyword>
<comment type="caution">
    <text evidence="1">The sequence shown here is derived from an EMBL/GenBank/DDBJ whole genome shotgun (WGS) entry which is preliminary data.</text>
</comment>
<accession>A0ACC0DPF7</accession>
<sequence length="275" mass="29618">MMIMMNKKTTTTTTTSGLFLSISISLSMMMNFSCREARPRFNIELTDDQKAADPIRLASAGGFQVDPVQAIEKALSADVGPDSLPHPSLAAIRDVFGPMISMIPEPNPEPLKALHPRASAPTDQFGNGGREDQVDCINQITPDGLSSGASCVETDDRTVIKSPIKSILEQYLGMFTTKTIEEIVEAFDRHLAGSVPSDEHELFTIVHESLLPVSASLTGNAVIAIEKAEECILKAYKTSSPLVCPIAPTGRVQKTFEVLSGVGAKDTRGIVKWSD</sequence>
<evidence type="ECO:0000313" key="1">
    <source>
        <dbReference type="EMBL" id="KAI7936763.1"/>
    </source>
</evidence>
<reference evidence="1 2" key="3">
    <citation type="journal article" date="2022" name="Microbiol. Spectr.">
        <title>Folding features and dynamics of 3D genome architecture in plant fungal pathogens.</title>
        <authorList>
            <person name="Xia C."/>
        </authorList>
    </citation>
    <scope>NUCLEOTIDE SEQUENCE [LARGE SCALE GENOMIC DNA]</scope>
    <source>
        <strain evidence="1 2">93-210</strain>
    </source>
</reference>
<proteinExistence type="predicted"/>
<dbReference type="EMBL" id="CM045881">
    <property type="protein sequence ID" value="KAI7936763.1"/>
    <property type="molecule type" value="Genomic_DNA"/>
</dbReference>
<gene>
    <name evidence="1" type="ORF">MJO28_015662</name>
</gene>
<protein>
    <submittedName>
        <fullName evidence="1">Uncharacterized protein</fullName>
    </submittedName>
</protein>
<dbReference type="Proteomes" id="UP001060170">
    <property type="component" value="Chromosome 17"/>
</dbReference>
<evidence type="ECO:0000313" key="2">
    <source>
        <dbReference type="Proteomes" id="UP001060170"/>
    </source>
</evidence>
<organism evidence="1 2">
    <name type="scientific">Puccinia striiformis f. sp. tritici</name>
    <dbReference type="NCBI Taxonomy" id="168172"/>
    <lineage>
        <taxon>Eukaryota</taxon>
        <taxon>Fungi</taxon>
        <taxon>Dikarya</taxon>
        <taxon>Basidiomycota</taxon>
        <taxon>Pucciniomycotina</taxon>
        <taxon>Pucciniomycetes</taxon>
        <taxon>Pucciniales</taxon>
        <taxon>Pucciniaceae</taxon>
        <taxon>Puccinia</taxon>
    </lineage>
</organism>
<reference evidence="2" key="1">
    <citation type="journal article" date="2018" name="BMC Genomics">
        <title>Genomic insights into host adaptation between the wheat stripe rust pathogen (Puccinia striiformis f. sp. tritici) and the barley stripe rust pathogen (Puccinia striiformis f. sp. hordei).</title>
        <authorList>
            <person name="Xia C."/>
            <person name="Wang M."/>
            <person name="Yin C."/>
            <person name="Cornejo O.E."/>
            <person name="Hulbert S.H."/>
            <person name="Chen X."/>
        </authorList>
    </citation>
    <scope>NUCLEOTIDE SEQUENCE [LARGE SCALE GENOMIC DNA]</scope>
    <source>
        <strain evidence="2">93-210</strain>
    </source>
</reference>
<name>A0ACC0DPF7_9BASI</name>
<reference evidence="2" key="2">
    <citation type="journal article" date="2018" name="Mol. Plant Microbe Interact.">
        <title>Genome sequence resources for the wheat stripe rust pathogen (Puccinia striiformis f. sp. tritici) and the barley stripe rust pathogen (Puccinia striiformis f. sp. hordei).</title>
        <authorList>
            <person name="Xia C."/>
            <person name="Wang M."/>
            <person name="Yin C."/>
            <person name="Cornejo O.E."/>
            <person name="Hulbert S.H."/>
            <person name="Chen X."/>
        </authorList>
    </citation>
    <scope>NUCLEOTIDE SEQUENCE [LARGE SCALE GENOMIC DNA]</scope>
    <source>
        <strain evidence="2">93-210</strain>
    </source>
</reference>